<proteinExistence type="predicted"/>
<protein>
    <submittedName>
        <fullName evidence="2">Uncharacterized protein</fullName>
    </submittedName>
</protein>
<reference evidence="3" key="1">
    <citation type="journal article" date="2019" name="Int. J. Syst. Evol. Microbiol.">
        <title>The Global Catalogue of Microorganisms (GCM) 10K type strain sequencing project: providing services to taxonomists for standard genome sequencing and annotation.</title>
        <authorList>
            <consortium name="The Broad Institute Genomics Platform"/>
            <consortium name="The Broad Institute Genome Sequencing Center for Infectious Disease"/>
            <person name="Wu L."/>
            <person name="Ma J."/>
        </authorList>
    </citation>
    <scope>NUCLEOTIDE SEQUENCE [LARGE SCALE GENOMIC DNA]</scope>
    <source>
        <strain evidence="3">JCM 18409</strain>
    </source>
</reference>
<accession>A0ABP9ICG5</accession>
<name>A0ABP9ICG5_9ACTN</name>
<dbReference type="EMBL" id="BAABKB010000001">
    <property type="protein sequence ID" value="GAA4993566.1"/>
    <property type="molecule type" value="Genomic_DNA"/>
</dbReference>
<organism evidence="2 3">
    <name type="scientific">Streptomyces siamensis</name>
    <dbReference type="NCBI Taxonomy" id="1274986"/>
    <lineage>
        <taxon>Bacteria</taxon>
        <taxon>Bacillati</taxon>
        <taxon>Actinomycetota</taxon>
        <taxon>Actinomycetes</taxon>
        <taxon>Kitasatosporales</taxon>
        <taxon>Streptomycetaceae</taxon>
        <taxon>Streptomyces</taxon>
    </lineage>
</organism>
<dbReference type="Proteomes" id="UP001501759">
    <property type="component" value="Unassembled WGS sequence"/>
</dbReference>
<evidence type="ECO:0000313" key="3">
    <source>
        <dbReference type="Proteomes" id="UP001501759"/>
    </source>
</evidence>
<evidence type="ECO:0000256" key="1">
    <source>
        <dbReference type="SAM" id="MobiDB-lite"/>
    </source>
</evidence>
<sequence length="64" mass="7246">MGYKRVRVRGRSRPRTLTRVRLVEWESPRVVRRPGPGAPRDDRYLRSTSVSSDASGGHAKRTGV</sequence>
<evidence type="ECO:0000313" key="2">
    <source>
        <dbReference type="EMBL" id="GAA4993566.1"/>
    </source>
</evidence>
<feature type="region of interest" description="Disordered" evidence="1">
    <location>
        <begin position="30"/>
        <end position="64"/>
    </location>
</feature>
<gene>
    <name evidence="2" type="ORF">GCM10023335_01460</name>
</gene>
<comment type="caution">
    <text evidence="2">The sequence shown here is derived from an EMBL/GenBank/DDBJ whole genome shotgun (WGS) entry which is preliminary data.</text>
</comment>
<keyword evidence="3" id="KW-1185">Reference proteome</keyword>